<dbReference type="Pfam" id="PF04427">
    <property type="entry name" value="Brix"/>
    <property type="match status" value="1"/>
</dbReference>
<reference evidence="7 8" key="1">
    <citation type="journal article" date="2019" name="Genome Biol. Evol.">
        <title>Nanopore Sequencing Significantly Improves Genome Assembly of the Protozoan Parasite Trypanosoma cruzi.</title>
        <authorList>
            <person name="Diaz-Viraque F."/>
            <person name="Pita S."/>
            <person name="Greif G."/>
            <person name="de Souza R.C.M."/>
            <person name="Iraola G."/>
            <person name="Robello C."/>
        </authorList>
    </citation>
    <scope>NUCLEOTIDE SEQUENCE [LARGE SCALE GENOMIC DNA]</scope>
    <source>
        <strain evidence="7 8">Berenice</strain>
    </source>
</reference>
<dbReference type="InterPro" id="IPR007109">
    <property type="entry name" value="Brix"/>
</dbReference>
<comment type="similarity">
    <text evidence="2 4">Belongs to the RPF2 family.</text>
</comment>
<feature type="compositionally biased region" description="Basic and acidic residues" evidence="5">
    <location>
        <begin position="368"/>
        <end position="384"/>
    </location>
</feature>
<accession>A0A7J6Y0B5</accession>
<dbReference type="EMBL" id="JABDHM010000062">
    <property type="protein sequence ID" value="KAF5219846.1"/>
    <property type="molecule type" value="Genomic_DNA"/>
</dbReference>
<sequence length="407" mass="45486">MIPEPSPFVGGSSSSSSSFFFFSFLCVFFFPFQEISERLMSSIGGFRRRAPKTLKTRHALKKYEPKVVENPKKILFLRGSRTSSVVNDAMTDLAAITKPYNKKLKKRNGFHPFEGREHLEFLGFKNDCSLFCFTSDNKKRPHNIVLGRQFDFHILDMVELGIVAADRLDLERVKGMDVASLGGKPFFFFEGSEFAADPAFIRLKSLLIDFFRGGTETEVNLDGCDRVLAFSLRSENGRDACVAPSTECYGSGPQRERGNTVLCMRHYALQKPSTAAGMPKTLSSNIQLVDIGPNFDFSIRRAAFATPAEFKVATRVPKEVLATLRSTAENVSSDAMGNLRGQLHVGKQDVDQLNLRRFKAHRKRGRHGRGEDGDGGEKDEEAPQKRRRRRHGGGGDADDDARPETDI</sequence>
<evidence type="ECO:0000256" key="2">
    <source>
        <dbReference type="ARBA" id="ARBA00010782"/>
    </source>
</evidence>
<proteinExistence type="inferred from homology"/>
<name>A0A7J6Y0B5_TRYCR</name>
<dbReference type="PANTHER" id="PTHR12728:SF0">
    <property type="entry name" value="RIBOSOME PRODUCTION FACTOR 2 HOMOLOG"/>
    <property type="match status" value="1"/>
</dbReference>
<keyword evidence="3 4" id="KW-0539">Nucleus</keyword>
<feature type="region of interest" description="Disordered" evidence="5">
    <location>
        <begin position="359"/>
        <end position="407"/>
    </location>
</feature>
<evidence type="ECO:0000256" key="1">
    <source>
        <dbReference type="ARBA" id="ARBA00004604"/>
    </source>
</evidence>
<dbReference type="VEuPathDB" id="TriTrypDB:ECC02_007172"/>
<protein>
    <recommendedName>
        <fullName evidence="4">Ribosome production factor 2 homolog</fullName>
    </recommendedName>
    <alternativeName>
        <fullName evidence="4">Ribosome biogenesis protein RPF2 homolog</fullName>
    </alternativeName>
</protein>
<dbReference type="GO" id="GO:0005730">
    <property type="term" value="C:nucleolus"/>
    <property type="evidence" value="ECO:0007669"/>
    <property type="project" value="UniProtKB-SubCell"/>
</dbReference>
<dbReference type="InterPro" id="IPR039770">
    <property type="entry name" value="Rpf2"/>
</dbReference>
<dbReference type="PANTHER" id="PTHR12728">
    <property type="entry name" value="BRIX DOMAIN CONTAINING PROTEIN"/>
    <property type="match status" value="1"/>
</dbReference>
<evidence type="ECO:0000313" key="7">
    <source>
        <dbReference type="EMBL" id="KAF5219846.1"/>
    </source>
</evidence>
<evidence type="ECO:0000256" key="3">
    <source>
        <dbReference type="ARBA" id="ARBA00023242"/>
    </source>
</evidence>
<comment type="subcellular location">
    <subcellularLocation>
        <location evidence="1 4">Nucleus</location>
        <location evidence="1 4">Nucleolus</location>
    </subcellularLocation>
</comment>
<evidence type="ECO:0000256" key="4">
    <source>
        <dbReference type="RuleBase" id="RU367086"/>
    </source>
</evidence>
<dbReference type="GO" id="GO:0000463">
    <property type="term" value="P:maturation of LSU-rRNA from tricistronic rRNA transcript (SSU-rRNA, 5.8S rRNA, LSU-rRNA)"/>
    <property type="evidence" value="ECO:0007669"/>
    <property type="project" value="TreeGrafter"/>
</dbReference>
<evidence type="ECO:0000256" key="5">
    <source>
        <dbReference type="SAM" id="MobiDB-lite"/>
    </source>
</evidence>
<evidence type="ECO:0000259" key="6">
    <source>
        <dbReference type="PROSITE" id="PS50833"/>
    </source>
</evidence>
<dbReference type="GO" id="GO:0000027">
    <property type="term" value="P:ribosomal large subunit assembly"/>
    <property type="evidence" value="ECO:0007669"/>
    <property type="project" value="InterPro"/>
</dbReference>
<dbReference type="GO" id="GO:0019843">
    <property type="term" value="F:rRNA binding"/>
    <property type="evidence" value="ECO:0007669"/>
    <property type="project" value="UniProtKB-UniRule"/>
</dbReference>
<gene>
    <name evidence="7" type="ORF">ECC02_007172</name>
</gene>
<dbReference type="AlphaFoldDB" id="A0A7J6Y0B5"/>
<comment type="caution">
    <text evidence="7">The sequence shown here is derived from an EMBL/GenBank/DDBJ whole genome shotgun (WGS) entry which is preliminary data.</text>
</comment>
<dbReference type="SMART" id="SM00879">
    <property type="entry name" value="Brix"/>
    <property type="match status" value="1"/>
</dbReference>
<feature type="domain" description="Brix" evidence="6">
    <location>
        <begin position="72"/>
        <end position="308"/>
    </location>
</feature>
<evidence type="ECO:0000313" key="8">
    <source>
        <dbReference type="Proteomes" id="UP000583944"/>
    </source>
</evidence>
<organism evidence="7 8">
    <name type="scientific">Trypanosoma cruzi</name>
    <dbReference type="NCBI Taxonomy" id="5693"/>
    <lineage>
        <taxon>Eukaryota</taxon>
        <taxon>Discoba</taxon>
        <taxon>Euglenozoa</taxon>
        <taxon>Kinetoplastea</taxon>
        <taxon>Metakinetoplastina</taxon>
        <taxon>Trypanosomatida</taxon>
        <taxon>Trypanosomatidae</taxon>
        <taxon>Trypanosoma</taxon>
        <taxon>Schizotrypanum</taxon>
    </lineage>
</organism>
<dbReference type="Proteomes" id="UP000583944">
    <property type="component" value="Unassembled WGS sequence"/>
</dbReference>
<dbReference type="PROSITE" id="PS50833">
    <property type="entry name" value="BRIX"/>
    <property type="match status" value="1"/>
</dbReference>
<dbReference type="VEuPathDB" id="TriTrypDB:BCY84_06536"/>